<evidence type="ECO:0000313" key="8">
    <source>
        <dbReference type="Proteomes" id="UP000189835"/>
    </source>
</evidence>
<dbReference type="PANTHER" id="PTHR42888:SF1">
    <property type="entry name" value="LARGE RIBOSOMAL SUBUNIT PROTEIN BL36C"/>
    <property type="match status" value="1"/>
</dbReference>
<dbReference type="SUPFAM" id="SSF57840">
    <property type="entry name" value="Ribosomal protein L36"/>
    <property type="match status" value="1"/>
</dbReference>
<protein>
    <recommendedName>
        <fullName evidence="4 5">Large ribosomal subunit protein bL36</fullName>
    </recommendedName>
</protein>
<dbReference type="HAMAP" id="MF_00251">
    <property type="entry name" value="Ribosomal_bL36"/>
    <property type="match status" value="1"/>
</dbReference>
<keyword evidence="3 5" id="KW-0687">Ribonucleoprotein</keyword>
<dbReference type="PANTHER" id="PTHR42888">
    <property type="entry name" value="50S RIBOSOMAL PROTEIN L36, CHLOROPLASTIC"/>
    <property type="match status" value="1"/>
</dbReference>
<dbReference type="Pfam" id="PF00444">
    <property type="entry name" value="Ribosomal_L36"/>
    <property type="match status" value="1"/>
</dbReference>
<dbReference type="GO" id="GO:0005840">
    <property type="term" value="C:ribosome"/>
    <property type="evidence" value="ECO:0007669"/>
    <property type="project" value="UniProtKB-KW"/>
</dbReference>
<reference evidence="7 8" key="1">
    <citation type="submission" date="2017-02" db="EMBL/GenBank/DDBJ databases">
        <title>Genome sequence of Microcystis aeruginosa KW.</title>
        <authorList>
            <person name="Oh H.-M."/>
            <person name="Ahn C.-Y."/>
            <person name="Jeong H."/>
            <person name="Srivastava A."/>
            <person name="Lee H.-G."/>
            <person name="Kang S.-R."/>
        </authorList>
    </citation>
    <scope>NUCLEOTIDE SEQUENCE [LARGE SCALE GENOMIC DNA]</scope>
    <source>
        <strain evidence="7 8">KW</strain>
    </source>
</reference>
<evidence type="ECO:0000313" key="7">
    <source>
        <dbReference type="EMBL" id="OPF15157.1"/>
    </source>
</evidence>
<dbReference type="PROSITE" id="PS00828">
    <property type="entry name" value="RIBOSOMAL_L36"/>
    <property type="match status" value="1"/>
</dbReference>
<dbReference type="GO" id="GO:0006412">
    <property type="term" value="P:translation"/>
    <property type="evidence" value="ECO:0007669"/>
    <property type="project" value="UniProtKB-UniRule"/>
</dbReference>
<comment type="similarity">
    <text evidence="1 5 6">Belongs to the bacterial ribosomal protein bL36 family.</text>
</comment>
<accession>A0A1V4BM53</accession>
<dbReference type="RefSeq" id="WP_012593611.1">
    <property type="nucleotide sequence ID" value="NZ_MVGR01000005.1"/>
</dbReference>
<dbReference type="InterPro" id="IPR035977">
    <property type="entry name" value="Ribosomal_bL36_sp"/>
</dbReference>
<evidence type="ECO:0000256" key="1">
    <source>
        <dbReference type="ARBA" id="ARBA00007645"/>
    </source>
</evidence>
<keyword evidence="2 5" id="KW-0689">Ribosomal protein</keyword>
<evidence type="ECO:0000256" key="6">
    <source>
        <dbReference type="RuleBase" id="RU000571"/>
    </source>
</evidence>
<dbReference type="GO" id="GO:0003735">
    <property type="term" value="F:structural constituent of ribosome"/>
    <property type="evidence" value="ECO:0007669"/>
    <property type="project" value="InterPro"/>
</dbReference>
<dbReference type="NCBIfam" id="TIGR01022">
    <property type="entry name" value="rpmJ_bact"/>
    <property type="match status" value="1"/>
</dbReference>
<evidence type="ECO:0000256" key="5">
    <source>
        <dbReference type="HAMAP-Rule" id="MF_00251"/>
    </source>
</evidence>
<dbReference type="GO" id="GO:1990904">
    <property type="term" value="C:ribonucleoprotein complex"/>
    <property type="evidence" value="ECO:0007669"/>
    <property type="project" value="UniProtKB-KW"/>
</dbReference>
<dbReference type="GeneID" id="66709337"/>
<name>A0A1V4BM53_MICAE</name>
<sequence length="37" mass="4398">MKVRASVKKMCEKCRVIRRRGRVMVICSNPKHKQRQG</sequence>
<dbReference type="GO" id="GO:0005737">
    <property type="term" value="C:cytoplasm"/>
    <property type="evidence" value="ECO:0007669"/>
    <property type="project" value="UniProtKB-ARBA"/>
</dbReference>
<evidence type="ECO:0000256" key="4">
    <source>
        <dbReference type="ARBA" id="ARBA00035186"/>
    </source>
</evidence>
<proteinExistence type="inferred from homology"/>
<dbReference type="Proteomes" id="UP000189835">
    <property type="component" value="Unassembled WGS sequence"/>
</dbReference>
<evidence type="ECO:0000256" key="3">
    <source>
        <dbReference type="ARBA" id="ARBA00023274"/>
    </source>
</evidence>
<comment type="caution">
    <text evidence="7">The sequence shown here is derived from an EMBL/GenBank/DDBJ whole genome shotgun (WGS) entry which is preliminary data.</text>
</comment>
<dbReference type="EMBL" id="MVGR01000005">
    <property type="protein sequence ID" value="OPF15157.1"/>
    <property type="molecule type" value="Genomic_DNA"/>
</dbReference>
<dbReference type="SMR" id="A0A1V4BM53"/>
<organism evidence="7 8">
    <name type="scientific">Microcystis aeruginosa KW</name>
    <dbReference type="NCBI Taxonomy" id="1960155"/>
    <lineage>
        <taxon>Bacteria</taxon>
        <taxon>Bacillati</taxon>
        <taxon>Cyanobacteriota</taxon>
        <taxon>Cyanophyceae</taxon>
        <taxon>Oscillatoriophycideae</taxon>
        <taxon>Chroococcales</taxon>
        <taxon>Microcystaceae</taxon>
        <taxon>Microcystis</taxon>
    </lineage>
</organism>
<dbReference type="AlphaFoldDB" id="A0A1V4BM53"/>
<evidence type="ECO:0000256" key="2">
    <source>
        <dbReference type="ARBA" id="ARBA00022980"/>
    </source>
</evidence>
<gene>
    <name evidence="5" type="primary">rpmJ</name>
    <name evidence="7" type="ORF">B1L04_21650</name>
</gene>
<dbReference type="InterPro" id="IPR000473">
    <property type="entry name" value="Ribosomal_bL36"/>
</dbReference>